<dbReference type="AlphaFoldDB" id="A0A3M7P397"/>
<comment type="similarity">
    <text evidence="2">Belongs to the syndecan proteoglycan family.</text>
</comment>
<keyword evidence="13" id="KW-1185">Reference proteome</keyword>
<dbReference type="GO" id="GO:0016020">
    <property type="term" value="C:membrane"/>
    <property type="evidence" value="ECO:0007669"/>
    <property type="project" value="UniProtKB-SubCell"/>
</dbReference>
<keyword evidence="4" id="KW-0654">Proteoglycan</keyword>
<evidence type="ECO:0000256" key="9">
    <source>
        <dbReference type="SAM" id="MobiDB-lite"/>
    </source>
</evidence>
<reference evidence="12 13" key="1">
    <citation type="journal article" date="2018" name="Sci. Rep.">
        <title>Genomic signatures of local adaptation to the degree of environmental predictability in rotifers.</title>
        <authorList>
            <person name="Franch-Gras L."/>
            <person name="Hahn C."/>
            <person name="Garcia-Roger E.M."/>
            <person name="Carmona M.J."/>
            <person name="Serra M."/>
            <person name="Gomez A."/>
        </authorList>
    </citation>
    <scope>NUCLEOTIDE SEQUENCE [LARGE SCALE GENOMIC DNA]</scope>
    <source>
        <strain evidence="12">HYR1</strain>
    </source>
</reference>
<keyword evidence="3 10" id="KW-0812">Transmembrane</keyword>
<protein>
    <recommendedName>
        <fullName evidence="11">Syndecan/Neurexin domain-containing protein</fullName>
    </recommendedName>
</protein>
<evidence type="ECO:0000256" key="10">
    <source>
        <dbReference type="SAM" id="Phobius"/>
    </source>
</evidence>
<gene>
    <name evidence="12" type="ORF">BpHYR1_020828</name>
</gene>
<evidence type="ECO:0000313" key="12">
    <source>
        <dbReference type="EMBL" id="RMZ93556.1"/>
    </source>
</evidence>
<feature type="domain" description="Syndecan/Neurexin" evidence="11">
    <location>
        <begin position="364"/>
        <end position="413"/>
    </location>
</feature>
<evidence type="ECO:0000256" key="6">
    <source>
        <dbReference type="ARBA" id="ARBA00023136"/>
    </source>
</evidence>
<proteinExistence type="inferred from homology"/>
<feature type="non-terminal residue" evidence="12">
    <location>
        <position position="1"/>
    </location>
</feature>
<evidence type="ECO:0000256" key="3">
    <source>
        <dbReference type="ARBA" id="ARBA00022692"/>
    </source>
</evidence>
<organism evidence="12 13">
    <name type="scientific">Brachionus plicatilis</name>
    <name type="common">Marine rotifer</name>
    <name type="synonym">Brachionus muelleri</name>
    <dbReference type="NCBI Taxonomy" id="10195"/>
    <lineage>
        <taxon>Eukaryota</taxon>
        <taxon>Metazoa</taxon>
        <taxon>Spiralia</taxon>
        <taxon>Gnathifera</taxon>
        <taxon>Rotifera</taxon>
        <taxon>Eurotatoria</taxon>
        <taxon>Monogononta</taxon>
        <taxon>Pseudotrocha</taxon>
        <taxon>Ploima</taxon>
        <taxon>Brachionidae</taxon>
        <taxon>Brachionus</taxon>
    </lineage>
</organism>
<evidence type="ECO:0000256" key="4">
    <source>
        <dbReference type="ARBA" id="ARBA00022974"/>
    </source>
</evidence>
<dbReference type="GO" id="GO:0016477">
    <property type="term" value="P:cell migration"/>
    <property type="evidence" value="ECO:0007669"/>
    <property type="project" value="TreeGrafter"/>
</dbReference>
<feature type="transmembrane region" description="Helical" evidence="10">
    <location>
        <begin position="369"/>
        <end position="394"/>
    </location>
</feature>
<dbReference type="EMBL" id="REGN01013717">
    <property type="protein sequence ID" value="RMZ93556.1"/>
    <property type="molecule type" value="Genomic_DNA"/>
</dbReference>
<dbReference type="OrthoDB" id="10654400at2759"/>
<accession>A0A3M7P397</accession>
<evidence type="ECO:0000256" key="5">
    <source>
        <dbReference type="ARBA" id="ARBA00022989"/>
    </source>
</evidence>
<dbReference type="GO" id="GO:0009986">
    <property type="term" value="C:cell surface"/>
    <property type="evidence" value="ECO:0007669"/>
    <property type="project" value="TreeGrafter"/>
</dbReference>
<evidence type="ECO:0000313" key="13">
    <source>
        <dbReference type="Proteomes" id="UP000276133"/>
    </source>
</evidence>
<dbReference type="InterPro" id="IPR027789">
    <property type="entry name" value="Syndecan/Neurexin_dom"/>
</dbReference>
<keyword evidence="5 10" id="KW-1133">Transmembrane helix</keyword>
<evidence type="ECO:0000256" key="2">
    <source>
        <dbReference type="ARBA" id="ARBA00005343"/>
    </source>
</evidence>
<evidence type="ECO:0000259" key="11">
    <source>
        <dbReference type="Pfam" id="PF01034"/>
    </source>
</evidence>
<evidence type="ECO:0000256" key="8">
    <source>
        <dbReference type="ARBA" id="ARBA00023207"/>
    </source>
</evidence>
<keyword evidence="6 10" id="KW-0472">Membrane</keyword>
<dbReference type="Pfam" id="PF01034">
    <property type="entry name" value="Syndecan"/>
    <property type="match status" value="1"/>
</dbReference>
<sequence length="509" mass="57060">DYYDYDQYYEDYDPTKFTDYYPENYEYYEEDQDVLKIKPKIESKIPINNPIQARNKSSTSANGIDYDYYEDNGQEDYYQLSNSKPVSTSTLSTSTTHSTKSSISILSFLFINTTSKPVEDQPALLPRIVNIPQVPQTENISDNLILKTLFSEGGDLFTNNDDTVEKEFRAKENVLIDRLRTAVMTTVQTTNLFSEEEYGNYTDMYYYDDFYDLEDYYDDDDDLFSYNDDTEGHVTEIKSTSTSTKPLPNLNIINVIATVSYNTTNAAPLATQSMPTPSIIVPTSQSTTSTAHIAALSTPSLYDNFGINKGDLFNNQEYDYYDNYFEDSEELPDEKEDMQPSDSKHPELKTPLNTTLLSLTIKELLKSPALIAGICGGLLVGVITALVLLFFIIYRMRRSKLDESPYVVSSKNSPIYGNFKTKGQNVTLMSSSSVSPNTNLSTGSTSSATTGLLNGNALTSSRLLKYANHSTSLKKSCSILSSDSSTSSPNHDGSFNYAYIKAPTKEFYA</sequence>
<name>A0A3M7P397_BRAPC</name>
<dbReference type="PANTHER" id="PTHR10915">
    <property type="entry name" value="SYNDECAN"/>
    <property type="match status" value="1"/>
</dbReference>
<keyword evidence="7" id="KW-0325">Glycoprotein</keyword>
<dbReference type="InterPro" id="IPR001050">
    <property type="entry name" value="Syndecan"/>
</dbReference>
<feature type="region of interest" description="Disordered" evidence="9">
    <location>
        <begin position="330"/>
        <end position="349"/>
    </location>
</feature>
<evidence type="ECO:0000256" key="1">
    <source>
        <dbReference type="ARBA" id="ARBA00004479"/>
    </source>
</evidence>
<comment type="subcellular location">
    <subcellularLocation>
        <location evidence="1">Membrane</location>
        <topology evidence="1">Single-pass type I membrane protein</topology>
    </subcellularLocation>
</comment>
<evidence type="ECO:0000256" key="7">
    <source>
        <dbReference type="ARBA" id="ARBA00023180"/>
    </source>
</evidence>
<dbReference type="PANTHER" id="PTHR10915:SF1">
    <property type="entry name" value="SYNDECAN"/>
    <property type="match status" value="1"/>
</dbReference>
<dbReference type="Proteomes" id="UP000276133">
    <property type="component" value="Unassembled WGS sequence"/>
</dbReference>
<comment type="caution">
    <text evidence="12">The sequence shown here is derived from an EMBL/GenBank/DDBJ whole genome shotgun (WGS) entry which is preliminary data.</text>
</comment>
<keyword evidence="8" id="KW-0357">Heparan sulfate</keyword>